<dbReference type="Gene3D" id="2.60.120.620">
    <property type="entry name" value="q2cbj1_9rhob like domain"/>
    <property type="match status" value="1"/>
</dbReference>
<comment type="caution">
    <text evidence="1">The sequence shown here is derived from an EMBL/GenBank/DDBJ whole genome shotgun (WGS) entry which is preliminary data.</text>
</comment>
<dbReference type="Proteomes" id="UP000242444">
    <property type="component" value="Unassembled WGS sequence"/>
</dbReference>
<dbReference type="AlphaFoldDB" id="A0A263D757"/>
<organism evidence="1 2">
    <name type="scientific">Amycolatopsis antarctica</name>
    <dbReference type="NCBI Taxonomy" id="1854586"/>
    <lineage>
        <taxon>Bacteria</taxon>
        <taxon>Bacillati</taxon>
        <taxon>Actinomycetota</taxon>
        <taxon>Actinomycetes</taxon>
        <taxon>Pseudonocardiales</taxon>
        <taxon>Pseudonocardiaceae</taxon>
        <taxon>Amycolatopsis</taxon>
    </lineage>
</organism>
<dbReference type="GO" id="GO:0016706">
    <property type="term" value="F:2-oxoglutarate-dependent dioxygenase activity"/>
    <property type="evidence" value="ECO:0007669"/>
    <property type="project" value="UniProtKB-ARBA"/>
</dbReference>
<gene>
    <name evidence="1" type="ORF">CFN78_04265</name>
</gene>
<dbReference type="OrthoDB" id="9796766at2"/>
<dbReference type="Pfam" id="PF05721">
    <property type="entry name" value="PhyH"/>
    <property type="match status" value="1"/>
</dbReference>
<dbReference type="InterPro" id="IPR008775">
    <property type="entry name" value="Phytyl_CoA_dOase-like"/>
</dbReference>
<dbReference type="RefSeq" id="WP_094861251.1">
    <property type="nucleotide sequence ID" value="NZ_NKYE01000002.1"/>
</dbReference>
<evidence type="ECO:0000313" key="1">
    <source>
        <dbReference type="EMBL" id="OZM74354.1"/>
    </source>
</evidence>
<sequence length="249" mass="27312">MTASTTGDVVAHYQRDGFVALPRLFDAARVVEIAERIEDAGARAAERMAPGDFVLEPGGKVRNLWRLETYDEYFRELGDDPRLLETMGALLGGEPVLAAVETFNKPALQGSAVPPHQDNAYFCQQPPDMLTVWVAIDATTATNGPVHYVRDSRAELLPHKGSGIPGNSMLLADPPSYDQSRVTVGLLEPGDAMVHHCQTVHWSEPNRTEQRRTGLLFVYRAAHTRTSKDLRAQYEAAAAAYAAQQAERG</sequence>
<evidence type="ECO:0008006" key="3">
    <source>
        <dbReference type="Google" id="ProtNLM"/>
    </source>
</evidence>
<dbReference type="InParanoid" id="A0A263D757"/>
<dbReference type="PANTHER" id="PTHR20883:SF48">
    <property type="entry name" value="ECTOINE DIOXYGENASE"/>
    <property type="match status" value="1"/>
</dbReference>
<reference evidence="1 2" key="1">
    <citation type="submission" date="2017-07" db="EMBL/GenBank/DDBJ databases">
        <title>Amycolatopsis antarcticus sp. nov., isolated from the surface of an Antarcticus brown macroalga.</title>
        <authorList>
            <person name="Wang J."/>
            <person name="Leiva S."/>
            <person name="Huang J."/>
            <person name="Huang Y."/>
        </authorList>
    </citation>
    <scope>NUCLEOTIDE SEQUENCE [LARGE SCALE GENOMIC DNA]</scope>
    <source>
        <strain evidence="1 2">AU-G6</strain>
    </source>
</reference>
<dbReference type="GO" id="GO:0005506">
    <property type="term" value="F:iron ion binding"/>
    <property type="evidence" value="ECO:0007669"/>
    <property type="project" value="UniProtKB-ARBA"/>
</dbReference>
<accession>A0A263D757</accession>
<evidence type="ECO:0000313" key="2">
    <source>
        <dbReference type="Proteomes" id="UP000242444"/>
    </source>
</evidence>
<dbReference type="PANTHER" id="PTHR20883">
    <property type="entry name" value="PHYTANOYL-COA DIOXYGENASE DOMAIN CONTAINING 1"/>
    <property type="match status" value="1"/>
</dbReference>
<protein>
    <recommendedName>
        <fullName evidence="3">Phytanoyl-CoA dioxygenase</fullName>
    </recommendedName>
</protein>
<dbReference type="SUPFAM" id="SSF51197">
    <property type="entry name" value="Clavaminate synthase-like"/>
    <property type="match status" value="1"/>
</dbReference>
<keyword evidence="2" id="KW-1185">Reference proteome</keyword>
<dbReference type="EMBL" id="NKYE01000002">
    <property type="protein sequence ID" value="OZM74354.1"/>
    <property type="molecule type" value="Genomic_DNA"/>
</dbReference>
<proteinExistence type="predicted"/>
<name>A0A263D757_9PSEU</name>